<keyword evidence="3" id="KW-1185">Reference proteome</keyword>
<dbReference type="Proteomes" id="UP000188604">
    <property type="component" value="Chromosome"/>
</dbReference>
<evidence type="ECO:0000256" key="1">
    <source>
        <dbReference type="SAM" id="MobiDB-lite"/>
    </source>
</evidence>
<dbReference type="KEGG" id="nch:A0U93_00045"/>
<name>A0A1U9KLG6_9PROT</name>
<evidence type="ECO:0000313" key="3">
    <source>
        <dbReference type="Proteomes" id="UP000188604"/>
    </source>
</evidence>
<feature type="compositionally biased region" description="Gly residues" evidence="1">
    <location>
        <begin position="61"/>
        <end position="74"/>
    </location>
</feature>
<dbReference type="EMBL" id="CP014691">
    <property type="protein sequence ID" value="AQS86608.1"/>
    <property type="molecule type" value="Genomic_DNA"/>
</dbReference>
<organism evidence="2 3">
    <name type="scientific">Neoasaia chiangmaiensis</name>
    <dbReference type="NCBI Taxonomy" id="320497"/>
    <lineage>
        <taxon>Bacteria</taxon>
        <taxon>Pseudomonadati</taxon>
        <taxon>Pseudomonadota</taxon>
        <taxon>Alphaproteobacteria</taxon>
        <taxon>Acetobacterales</taxon>
        <taxon>Acetobacteraceae</taxon>
        <taxon>Neoasaia</taxon>
    </lineage>
</organism>
<proteinExistence type="predicted"/>
<evidence type="ECO:0000313" key="2">
    <source>
        <dbReference type="EMBL" id="AQS86608.1"/>
    </source>
</evidence>
<reference evidence="2 3" key="1">
    <citation type="submission" date="2016-03" db="EMBL/GenBank/DDBJ databases">
        <title>Acetic acid bacteria sequencing.</title>
        <authorList>
            <person name="Brandt J."/>
            <person name="Jakob F."/>
            <person name="Vogel R.F."/>
        </authorList>
    </citation>
    <scope>NUCLEOTIDE SEQUENCE [LARGE SCALE GENOMIC DNA]</scope>
    <source>
        <strain evidence="2 3">NBRC 101099</strain>
    </source>
</reference>
<feature type="region of interest" description="Disordered" evidence="1">
    <location>
        <begin position="61"/>
        <end position="80"/>
    </location>
</feature>
<sequence length="80" mass="8282">MLYNDVKSDAYNFGTTYAAEGADYEGLLNSTQYWAGQDNAAYGQDDGYGYDGGGGNGGYYGGEYGGDGGGGGEGYSYDDD</sequence>
<accession>A0A1U9KLG6</accession>
<gene>
    <name evidence="2" type="ORF">A0U93_00045</name>
</gene>
<protein>
    <submittedName>
        <fullName evidence="2">Uncharacterized protein</fullName>
    </submittedName>
</protein>
<dbReference type="AlphaFoldDB" id="A0A1U9KLG6"/>